<dbReference type="Proteomes" id="UP001567538">
    <property type="component" value="Unassembled WGS sequence"/>
</dbReference>
<name>A0ABD1G5N1_SALDI</name>
<proteinExistence type="predicted"/>
<sequence length="174" mass="19212">MARSQNSGSGERRHRRWGCRSISLQCPSRPYASSFISPRSQCLAQLTGYTGINYTSAEFSSAMLNLSFPDVFSVLNLLNSVPHRLDCVVASAYIIVQGVNGSAFQRWFVSSLLGSIIIVVGFYSVMCGKAKEVKAPWKPHPFSGLSCRGQESKAGEGRRLFEGGDMFDKWKKSE</sequence>
<accession>A0ABD1G5N1</accession>
<evidence type="ECO:0000256" key="1">
    <source>
        <dbReference type="SAM" id="Phobius"/>
    </source>
</evidence>
<reference evidence="2 3" key="1">
    <citation type="submission" date="2024-06" db="EMBL/GenBank/DDBJ databases">
        <title>A chromosome level genome sequence of Diviner's sage (Salvia divinorum).</title>
        <authorList>
            <person name="Ford S.A."/>
            <person name="Ro D.-K."/>
            <person name="Ness R.W."/>
            <person name="Phillips M.A."/>
        </authorList>
    </citation>
    <scope>NUCLEOTIDE SEQUENCE [LARGE SCALE GENOMIC DNA]</scope>
    <source>
        <strain evidence="2">SAF-2024a</strain>
        <tissue evidence="2">Leaf</tissue>
    </source>
</reference>
<organism evidence="2 3">
    <name type="scientific">Salvia divinorum</name>
    <name type="common">Maria pastora</name>
    <name type="synonym">Diviner's sage</name>
    <dbReference type="NCBI Taxonomy" id="28513"/>
    <lineage>
        <taxon>Eukaryota</taxon>
        <taxon>Viridiplantae</taxon>
        <taxon>Streptophyta</taxon>
        <taxon>Embryophyta</taxon>
        <taxon>Tracheophyta</taxon>
        <taxon>Spermatophyta</taxon>
        <taxon>Magnoliopsida</taxon>
        <taxon>eudicotyledons</taxon>
        <taxon>Gunneridae</taxon>
        <taxon>Pentapetalae</taxon>
        <taxon>asterids</taxon>
        <taxon>lamiids</taxon>
        <taxon>Lamiales</taxon>
        <taxon>Lamiaceae</taxon>
        <taxon>Nepetoideae</taxon>
        <taxon>Mentheae</taxon>
        <taxon>Salviinae</taxon>
        <taxon>Salvia</taxon>
        <taxon>Salvia subgen. Calosphace</taxon>
    </lineage>
</organism>
<keyword evidence="3" id="KW-1185">Reference proteome</keyword>
<comment type="caution">
    <text evidence="2">The sequence shown here is derived from an EMBL/GenBank/DDBJ whole genome shotgun (WGS) entry which is preliminary data.</text>
</comment>
<keyword evidence="1" id="KW-0812">Transmembrane</keyword>
<keyword evidence="1" id="KW-0472">Membrane</keyword>
<keyword evidence="1" id="KW-1133">Transmembrane helix</keyword>
<protein>
    <submittedName>
        <fullName evidence="2">Nodulin MtN21 /EamA-like transporter family protein</fullName>
    </submittedName>
</protein>
<gene>
    <name evidence="2" type="ORF">AAHA92_27995</name>
</gene>
<dbReference type="AlphaFoldDB" id="A0ABD1G5N1"/>
<evidence type="ECO:0000313" key="3">
    <source>
        <dbReference type="Proteomes" id="UP001567538"/>
    </source>
</evidence>
<feature type="transmembrane region" description="Helical" evidence="1">
    <location>
        <begin position="107"/>
        <end position="126"/>
    </location>
</feature>
<dbReference type="EMBL" id="JBEAFC010000010">
    <property type="protein sequence ID" value="KAL1539367.1"/>
    <property type="molecule type" value="Genomic_DNA"/>
</dbReference>
<evidence type="ECO:0000313" key="2">
    <source>
        <dbReference type="EMBL" id="KAL1539367.1"/>
    </source>
</evidence>